<keyword evidence="5" id="KW-0418">Kinase</keyword>
<feature type="modified residue" description="4-aspartylphosphate" evidence="3">
    <location>
        <position position="62"/>
    </location>
</feature>
<dbReference type="AlphaFoldDB" id="A0A1Y1CLF9"/>
<name>A0A1Y1CLF9_9BACT</name>
<keyword evidence="5" id="KW-0808">Transferase</keyword>
<dbReference type="CDD" id="cd00156">
    <property type="entry name" value="REC"/>
    <property type="match status" value="1"/>
</dbReference>
<dbReference type="Gene3D" id="3.40.50.2300">
    <property type="match status" value="1"/>
</dbReference>
<dbReference type="EMBL" id="AP018042">
    <property type="protein sequence ID" value="BAX81236.1"/>
    <property type="molecule type" value="Genomic_DNA"/>
</dbReference>
<dbReference type="Pfam" id="PF00072">
    <property type="entry name" value="Response_reg"/>
    <property type="match status" value="1"/>
</dbReference>
<reference evidence="5 6" key="1">
    <citation type="journal article" date="2018" name="Mar. Genomics">
        <title>Complete genome sequence of Marinifilaceae bacterium strain SPP2, isolated from the Antarctic marine sediment.</title>
        <authorList>
            <person name="Watanabe M."/>
            <person name="Kojima H."/>
            <person name="Fukui M."/>
        </authorList>
    </citation>
    <scope>NUCLEOTIDE SEQUENCE [LARGE SCALE GENOMIC DNA]</scope>
    <source>
        <strain evidence="5 6">SPP2</strain>
    </source>
</reference>
<dbReference type="RefSeq" id="WP_096430384.1">
    <property type="nucleotide sequence ID" value="NZ_AP018042.1"/>
</dbReference>
<dbReference type="KEGG" id="mbas:ALGA_2931"/>
<reference evidence="6" key="2">
    <citation type="journal article" date="2020" name="Antonie Van Leeuwenhoek">
        <title>Labilibaculum antarcticum sp. nov., a novel facultative anaerobic, psychrotorelant bacterium isolated from marine sediment of Antarctica.</title>
        <authorList>
            <person name="Watanabe M."/>
            <person name="Kojima H."/>
            <person name="Fukui M."/>
        </authorList>
    </citation>
    <scope>NUCLEOTIDE SEQUENCE [LARGE SCALE GENOMIC DNA]</scope>
    <source>
        <strain evidence="6">SPP2</strain>
    </source>
</reference>
<evidence type="ECO:0000256" key="1">
    <source>
        <dbReference type="ARBA" id="ARBA00022553"/>
    </source>
</evidence>
<organism evidence="5 6">
    <name type="scientific">Labilibaculum antarcticum</name>
    <dbReference type="NCBI Taxonomy" id="1717717"/>
    <lineage>
        <taxon>Bacteria</taxon>
        <taxon>Pseudomonadati</taxon>
        <taxon>Bacteroidota</taxon>
        <taxon>Bacteroidia</taxon>
        <taxon>Marinilabiliales</taxon>
        <taxon>Marinifilaceae</taxon>
        <taxon>Labilibaculum</taxon>
    </lineage>
</organism>
<proteinExistence type="predicted"/>
<dbReference type="PANTHER" id="PTHR44591">
    <property type="entry name" value="STRESS RESPONSE REGULATOR PROTEIN 1"/>
    <property type="match status" value="1"/>
</dbReference>
<dbReference type="GO" id="GO:0016301">
    <property type="term" value="F:kinase activity"/>
    <property type="evidence" value="ECO:0007669"/>
    <property type="project" value="UniProtKB-KW"/>
</dbReference>
<evidence type="ECO:0000313" key="5">
    <source>
        <dbReference type="EMBL" id="BAX81236.1"/>
    </source>
</evidence>
<evidence type="ECO:0000256" key="3">
    <source>
        <dbReference type="PROSITE-ProRule" id="PRU00169"/>
    </source>
</evidence>
<dbReference type="OrthoDB" id="1524092at2"/>
<dbReference type="PROSITE" id="PS50110">
    <property type="entry name" value="RESPONSE_REGULATORY"/>
    <property type="match status" value="1"/>
</dbReference>
<evidence type="ECO:0000313" key="6">
    <source>
        <dbReference type="Proteomes" id="UP000218267"/>
    </source>
</evidence>
<dbReference type="Proteomes" id="UP000218267">
    <property type="component" value="Chromosome"/>
</dbReference>
<dbReference type="InterPro" id="IPR011006">
    <property type="entry name" value="CheY-like_superfamily"/>
</dbReference>
<keyword evidence="6" id="KW-1185">Reference proteome</keyword>
<dbReference type="InterPro" id="IPR050595">
    <property type="entry name" value="Bact_response_regulator"/>
</dbReference>
<keyword evidence="2" id="KW-0902">Two-component regulatory system</keyword>
<protein>
    <submittedName>
        <fullName evidence="5">Histidine kinase</fullName>
    </submittedName>
</protein>
<keyword evidence="1 3" id="KW-0597">Phosphoprotein</keyword>
<gene>
    <name evidence="5" type="ORF">ALGA_2931</name>
</gene>
<accession>A0A1Y1CLF9</accession>
<evidence type="ECO:0000259" key="4">
    <source>
        <dbReference type="PROSITE" id="PS50110"/>
    </source>
</evidence>
<dbReference type="SUPFAM" id="SSF52172">
    <property type="entry name" value="CheY-like"/>
    <property type="match status" value="1"/>
</dbReference>
<feature type="domain" description="Response regulatory" evidence="4">
    <location>
        <begin position="13"/>
        <end position="132"/>
    </location>
</feature>
<sequence length="149" mass="17337">MSNNNNSDSNRIKIFLVDDDALYLKSLEIDFMQQADFEIETFETGEVCLENLSHKPDVIILDYHLDGINKNAINGIKTLDEIKSFNPDIPVVMLSSQDKIDVAINCMHHKAFDYVVKSETAFMRLQKIITTIFSYKKMEKELSWYMDRM</sequence>
<dbReference type="PANTHER" id="PTHR44591:SF14">
    <property type="entry name" value="PROTEIN PILG"/>
    <property type="match status" value="1"/>
</dbReference>
<dbReference type="SMART" id="SM00448">
    <property type="entry name" value="REC"/>
    <property type="match status" value="1"/>
</dbReference>
<dbReference type="InterPro" id="IPR001789">
    <property type="entry name" value="Sig_transdc_resp-reg_receiver"/>
</dbReference>
<evidence type="ECO:0000256" key="2">
    <source>
        <dbReference type="ARBA" id="ARBA00023012"/>
    </source>
</evidence>
<dbReference type="GO" id="GO:0000160">
    <property type="term" value="P:phosphorelay signal transduction system"/>
    <property type="evidence" value="ECO:0007669"/>
    <property type="project" value="UniProtKB-KW"/>
</dbReference>